<feature type="compositionally biased region" description="Acidic residues" evidence="2">
    <location>
        <begin position="420"/>
        <end position="430"/>
    </location>
</feature>
<name>A0A9D3RUQ5_ANGAN</name>
<organism evidence="3 4">
    <name type="scientific">Anguilla anguilla</name>
    <name type="common">European freshwater eel</name>
    <name type="synonym">Muraena anguilla</name>
    <dbReference type="NCBI Taxonomy" id="7936"/>
    <lineage>
        <taxon>Eukaryota</taxon>
        <taxon>Metazoa</taxon>
        <taxon>Chordata</taxon>
        <taxon>Craniata</taxon>
        <taxon>Vertebrata</taxon>
        <taxon>Euteleostomi</taxon>
        <taxon>Actinopterygii</taxon>
        <taxon>Neopterygii</taxon>
        <taxon>Teleostei</taxon>
        <taxon>Anguilliformes</taxon>
        <taxon>Anguillidae</taxon>
        <taxon>Anguilla</taxon>
    </lineage>
</organism>
<feature type="region of interest" description="Disordered" evidence="2">
    <location>
        <begin position="612"/>
        <end position="636"/>
    </location>
</feature>
<dbReference type="GO" id="GO:0045944">
    <property type="term" value="P:positive regulation of transcription by RNA polymerase II"/>
    <property type="evidence" value="ECO:0007669"/>
    <property type="project" value="TreeGrafter"/>
</dbReference>
<feature type="compositionally biased region" description="Basic and acidic residues" evidence="2">
    <location>
        <begin position="351"/>
        <end position="362"/>
    </location>
</feature>
<gene>
    <name evidence="3" type="ORF">ANANG_G00153770</name>
</gene>
<comment type="caution">
    <text evidence="3">The sequence shown here is derived from an EMBL/GenBank/DDBJ whole genome shotgun (WGS) entry which is preliminary data.</text>
</comment>
<protein>
    <submittedName>
        <fullName evidence="3">Uncharacterized protein</fullName>
    </submittedName>
</protein>
<feature type="compositionally biased region" description="Basic and acidic residues" evidence="2">
    <location>
        <begin position="26"/>
        <end position="60"/>
    </location>
</feature>
<comment type="similarity">
    <text evidence="1">Belongs to the BCLAF1/THRAP3 family.</text>
</comment>
<evidence type="ECO:0000256" key="1">
    <source>
        <dbReference type="ARBA" id="ARBA00006481"/>
    </source>
</evidence>
<feature type="region of interest" description="Disordered" evidence="2">
    <location>
        <begin position="1"/>
        <end position="543"/>
    </location>
</feature>
<feature type="compositionally biased region" description="Basic and acidic residues" evidence="2">
    <location>
        <begin position="253"/>
        <end position="291"/>
    </location>
</feature>
<feature type="compositionally biased region" description="Basic residues" evidence="2">
    <location>
        <begin position="165"/>
        <end position="178"/>
    </location>
</feature>
<evidence type="ECO:0000256" key="2">
    <source>
        <dbReference type="SAM" id="MobiDB-lite"/>
    </source>
</evidence>
<feature type="compositionally biased region" description="Basic residues" evidence="2">
    <location>
        <begin position="456"/>
        <end position="467"/>
    </location>
</feature>
<feature type="compositionally biased region" description="Basic and acidic residues" evidence="2">
    <location>
        <begin position="77"/>
        <end position="87"/>
    </location>
</feature>
<feature type="compositionally biased region" description="Low complexity" evidence="2">
    <location>
        <begin position="619"/>
        <end position="631"/>
    </location>
</feature>
<accession>A0A9D3RUQ5</accession>
<dbReference type="AlphaFoldDB" id="A0A9D3RUQ5"/>
<dbReference type="InterPro" id="IPR029199">
    <property type="entry name" value="THRAP3_BCLAF1"/>
</dbReference>
<evidence type="ECO:0000313" key="3">
    <source>
        <dbReference type="EMBL" id="KAG5843705.1"/>
    </source>
</evidence>
<dbReference type="GO" id="GO:0016592">
    <property type="term" value="C:mediator complex"/>
    <property type="evidence" value="ECO:0007669"/>
    <property type="project" value="TreeGrafter"/>
</dbReference>
<dbReference type="Proteomes" id="UP001044222">
    <property type="component" value="Chromosome 8"/>
</dbReference>
<dbReference type="Pfam" id="PF15440">
    <property type="entry name" value="THRAP3_BCLAF1"/>
    <property type="match status" value="1"/>
</dbReference>
<reference evidence="3" key="1">
    <citation type="submission" date="2021-01" db="EMBL/GenBank/DDBJ databases">
        <title>A chromosome-scale assembly of European eel, Anguilla anguilla.</title>
        <authorList>
            <person name="Henkel C."/>
            <person name="Jong-Raadsen S.A."/>
            <person name="Dufour S."/>
            <person name="Weltzien F.-A."/>
            <person name="Palstra A.P."/>
            <person name="Pelster B."/>
            <person name="Spaink H.P."/>
            <person name="Van Den Thillart G.E."/>
            <person name="Jansen H."/>
            <person name="Zahm M."/>
            <person name="Klopp C."/>
            <person name="Cedric C."/>
            <person name="Louis A."/>
            <person name="Berthelot C."/>
            <person name="Parey E."/>
            <person name="Roest Crollius H."/>
            <person name="Montfort J."/>
            <person name="Robinson-Rechavi M."/>
            <person name="Bucao C."/>
            <person name="Bouchez O."/>
            <person name="Gislard M."/>
            <person name="Lluch J."/>
            <person name="Milhes M."/>
            <person name="Lampietro C."/>
            <person name="Lopez Roques C."/>
            <person name="Donnadieu C."/>
            <person name="Braasch I."/>
            <person name="Desvignes T."/>
            <person name="Postlethwait J."/>
            <person name="Bobe J."/>
            <person name="Guiguen Y."/>
            <person name="Dirks R."/>
        </authorList>
    </citation>
    <scope>NUCLEOTIDE SEQUENCE</scope>
    <source>
        <strain evidence="3">Tag_6206</strain>
        <tissue evidence="3">Liver</tissue>
    </source>
</reference>
<proteinExistence type="inferred from homology"/>
<feature type="compositionally biased region" description="Basic and acidic residues" evidence="2">
    <location>
        <begin position="203"/>
        <end position="231"/>
    </location>
</feature>
<keyword evidence="4" id="KW-1185">Reference proteome</keyword>
<evidence type="ECO:0000313" key="4">
    <source>
        <dbReference type="Proteomes" id="UP001044222"/>
    </source>
</evidence>
<feature type="compositionally biased region" description="Basic residues" evidence="2">
    <location>
        <begin position="190"/>
        <end position="199"/>
    </location>
</feature>
<feature type="compositionally biased region" description="Polar residues" evidence="2">
    <location>
        <begin position="470"/>
        <end position="479"/>
    </location>
</feature>
<dbReference type="PANTHER" id="PTHR15268:SF17">
    <property type="entry name" value="BCLAF1 AND THRAP3 FAMILY MEMBER 3"/>
    <property type="match status" value="1"/>
</dbReference>
<dbReference type="GO" id="GO:0003712">
    <property type="term" value="F:transcription coregulator activity"/>
    <property type="evidence" value="ECO:0007669"/>
    <property type="project" value="TreeGrafter"/>
</dbReference>
<dbReference type="PANTHER" id="PTHR15268">
    <property type="entry name" value="THRAP3/BCLAF1"/>
    <property type="match status" value="1"/>
</dbReference>
<dbReference type="EMBL" id="JAFIRN010000008">
    <property type="protein sequence ID" value="KAG5843705.1"/>
    <property type="molecule type" value="Genomic_DNA"/>
</dbReference>
<feature type="compositionally biased region" description="Polar residues" evidence="2">
    <location>
        <begin position="496"/>
        <end position="507"/>
    </location>
</feature>
<sequence>MPKMVRPYSGSPRLKHRLFSQSYGSHEPHGRLQRADHYGSHSRDQREFREMKAPQWREPRGGGPMRGRPPHFNKGPRLMDEWRDPAHHFHRPAGQWRPQAQGRFHGYASQPDHFSPEPHRAHRRSSPPRSSHSPPPHRRLPMHTPGNGPPIYKRLSPRLPLHGPHPGHRPPSPHHFHGSMRQLSPVPHHGPYRGPHRRPGPTGEDRSRERGPYRDHSPGERLFDRLPRGERWNGGFPRSLSGERRFSNSPQRKSQEFHRRGSYPERLSTEREARRHSESEREMEGSRRSMEWGEENSPHHSYRSPKWKAGSPSSSPRFHQHHHPQERPTRRPVKRKHPEGRPLPAGPGFEHCAKRARGETPQRFHRSRGFGGRGLSLKDKSRLLKGRKLRASSETGDEQKPALALKPKHPKIQPPKENEQEQEQEEEEEEKPCPSVRKTRSTVTLQTEQPDAAKARALKKTNPKRVPLKTSCSPDSTAGSPREMETLTIKVDTRHTLSTHSSSPSDRQLSRDLVTVSRRGLGSRPEETNSAPWRDGNTKSQTGDFGPELVTLVHQVKESFFSSHGNLTLNERFSKLQNSCSSSRDLSGRYSGLTRQVDMPLLSQKTFKPIKIMGPPQRPSFRPSSPGRKPPYFLRRPFTEPPGHFGRFGYFKRPLMANFVPRPPFQQKPMFRKSQSIMSKYRHLQVLRHRGPAYRRYFMLYFILGRPSYTGQCTMGIGRLCIGLHPK</sequence>
<dbReference type="GO" id="GO:0003677">
    <property type="term" value="F:DNA binding"/>
    <property type="evidence" value="ECO:0007669"/>
    <property type="project" value="TreeGrafter"/>
</dbReference>